<evidence type="ECO:0000256" key="4">
    <source>
        <dbReference type="ARBA" id="ARBA00023163"/>
    </source>
</evidence>
<comment type="caution">
    <text evidence="7">The sequence shown here is derived from an EMBL/GenBank/DDBJ whole genome shotgun (WGS) entry which is preliminary data.</text>
</comment>
<evidence type="ECO:0000256" key="5">
    <source>
        <dbReference type="ARBA" id="ARBA00035107"/>
    </source>
</evidence>
<feature type="domain" description="HTH cro/C1-type" evidence="6">
    <location>
        <begin position="78"/>
        <end position="132"/>
    </location>
</feature>
<dbReference type="InterPro" id="IPR010982">
    <property type="entry name" value="Lambda_DNA-bd_dom_sf"/>
</dbReference>
<dbReference type="CDD" id="cd00093">
    <property type="entry name" value="HTH_XRE"/>
    <property type="match status" value="1"/>
</dbReference>
<keyword evidence="4" id="KW-0804">Transcription</keyword>
<gene>
    <name evidence="7" type="primary">MBF1_2</name>
    <name evidence="7" type="ORF">K7432_015952</name>
</gene>
<comment type="similarity">
    <text evidence="1">Belongs to the MBF1 family.</text>
</comment>
<dbReference type="Gene3D" id="1.10.260.40">
    <property type="entry name" value="lambda repressor-like DNA-binding domains"/>
    <property type="match status" value="1"/>
</dbReference>
<dbReference type="PANTHER" id="PTHR10245">
    <property type="entry name" value="ENDOTHELIAL DIFFERENTIATION-RELATED FACTOR 1 MULTIPROTEIN BRIDGING FACTOR 1"/>
    <property type="match status" value="1"/>
</dbReference>
<evidence type="ECO:0000259" key="6">
    <source>
        <dbReference type="PROSITE" id="PS50943"/>
    </source>
</evidence>
<sequence length="144" mass="15578">MDWDSVTVIRQKQERAKVARSAAEVNAARRAGAVVATEKKTVANKGHVGADHALIAKLDRSDDIVAPPKVSLDVGKAIQKARQDKGLTQKDLGQKVNEKSNVMNDYEMGRAIPNQQILGKLERALGVKLRGKNIGDPLTFGKGK</sequence>
<name>A0ABR2WFG8_9FUNG</name>
<evidence type="ECO:0000256" key="1">
    <source>
        <dbReference type="ARBA" id="ARBA00009802"/>
    </source>
</evidence>
<dbReference type="PROSITE" id="PS50943">
    <property type="entry name" value="HTH_CROC1"/>
    <property type="match status" value="1"/>
</dbReference>
<accession>A0ABR2WFG8</accession>
<proteinExistence type="inferred from homology"/>
<evidence type="ECO:0000256" key="3">
    <source>
        <dbReference type="ARBA" id="ARBA00023125"/>
    </source>
</evidence>
<keyword evidence="2" id="KW-0805">Transcription regulation</keyword>
<dbReference type="SUPFAM" id="SSF47413">
    <property type="entry name" value="lambda repressor-like DNA-binding domains"/>
    <property type="match status" value="1"/>
</dbReference>
<protein>
    <submittedName>
        <fullName evidence="7">Multiprotein-bridging factor 1</fullName>
    </submittedName>
</protein>
<evidence type="ECO:0000256" key="2">
    <source>
        <dbReference type="ARBA" id="ARBA00023015"/>
    </source>
</evidence>
<dbReference type="Pfam" id="PF01381">
    <property type="entry name" value="HTH_3"/>
    <property type="match status" value="1"/>
</dbReference>
<dbReference type="Pfam" id="PF08523">
    <property type="entry name" value="MBF1"/>
    <property type="match status" value="1"/>
</dbReference>
<reference evidence="7 8" key="1">
    <citation type="submission" date="2023-04" db="EMBL/GenBank/DDBJ databases">
        <title>Genome of Basidiobolus ranarum AG-B5.</title>
        <authorList>
            <person name="Stajich J.E."/>
            <person name="Carter-House D."/>
            <person name="Gryganskyi A."/>
        </authorList>
    </citation>
    <scope>NUCLEOTIDE SEQUENCE [LARGE SCALE GENOMIC DNA]</scope>
    <source>
        <strain evidence="7 8">AG-B5</strain>
    </source>
</reference>
<evidence type="ECO:0000313" key="8">
    <source>
        <dbReference type="Proteomes" id="UP001479436"/>
    </source>
</evidence>
<organism evidence="7 8">
    <name type="scientific">Basidiobolus ranarum</name>
    <dbReference type="NCBI Taxonomy" id="34480"/>
    <lineage>
        <taxon>Eukaryota</taxon>
        <taxon>Fungi</taxon>
        <taxon>Fungi incertae sedis</taxon>
        <taxon>Zoopagomycota</taxon>
        <taxon>Entomophthoromycotina</taxon>
        <taxon>Basidiobolomycetes</taxon>
        <taxon>Basidiobolales</taxon>
        <taxon>Basidiobolaceae</taxon>
        <taxon>Basidiobolus</taxon>
    </lineage>
</organism>
<comment type="function">
    <text evidence="5">Transcriptional coactivator that stimulates GCN4-dependent transcriptional activity by bridging the DNA-binding region of GCN4 and TBP (SPT15), thereby recruiting TBP to GCN4-bound promoters. Involved in induction of the ribosome quality control (RQC) pathway; a pathway that degrades nascent peptide chains during problematic translation. Required to prevent stalled ribosomes from frameshifting.</text>
</comment>
<dbReference type="InterPro" id="IPR001387">
    <property type="entry name" value="Cro/C1-type_HTH"/>
</dbReference>
<dbReference type="InterPro" id="IPR013729">
    <property type="entry name" value="MBF1_N"/>
</dbReference>
<evidence type="ECO:0000313" key="7">
    <source>
        <dbReference type="EMBL" id="KAK9760249.1"/>
    </source>
</evidence>
<dbReference type="Proteomes" id="UP001479436">
    <property type="component" value="Unassembled WGS sequence"/>
</dbReference>
<dbReference type="PANTHER" id="PTHR10245:SF15">
    <property type="entry name" value="ENDOTHELIAL DIFFERENTIATION-RELATED FACTOR 1"/>
    <property type="match status" value="1"/>
</dbReference>
<keyword evidence="8" id="KW-1185">Reference proteome</keyword>
<dbReference type="EMBL" id="JASJQH010002371">
    <property type="protein sequence ID" value="KAK9760249.1"/>
    <property type="molecule type" value="Genomic_DNA"/>
</dbReference>
<keyword evidence="3" id="KW-0238">DNA-binding</keyword>
<dbReference type="SMART" id="SM00530">
    <property type="entry name" value="HTH_XRE"/>
    <property type="match status" value="1"/>
</dbReference>